<evidence type="ECO:0000259" key="2">
    <source>
        <dbReference type="Pfam" id="PF26640"/>
    </source>
</evidence>
<dbReference type="AlphaFoldDB" id="A0A4Z0Z7J7"/>
<dbReference type="Pfam" id="PF06985">
    <property type="entry name" value="HET"/>
    <property type="match status" value="1"/>
</dbReference>
<dbReference type="STRING" id="37992.A0A4Z0Z7J7"/>
<dbReference type="PANTHER" id="PTHR10622">
    <property type="entry name" value="HET DOMAIN-CONTAINING PROTEIN"/>
    <property type="match status" value="1"/>
</dbReference>
<organism evidence="3 4">
    <name type="scientific">Xylaria hypoxylon</name>
    <dbReference type="NCBI Taxonomy" id="37992"/>
    <lineage>
        <taxon>Eukaryota</taxon>
        <taxon>Fungi</taxon>
        <taxon>Dikarya</taxon>
        <taxon>Ascomycota</taxon>
        <taxon>Pezizomycotina</taxon>
        <taxon>Sordariomycetes</taxon>
        <taxon>Xylariomycetidae</taxon>
        <taxon>Xylariales</taxon>
        <taxon>Xylariaceae</taxon>
        <taxon>Xylaria</taxon>
    </lineage>
</organism>
<keyword evidence="4" id="KW-1185">Reference proteome</keyword>
<proteinExistence type="predicted"/>
<name>A0A4Z0Z7J7_9PEZI</name>
<dbReference type="InterPro" id="IPR058525">
    <property type="entry name" value="DUF8212"/>
</dbReference>
<reference evidence="3 4" key="1">
    <citation type="submission" date="2019-03" db="EMBL/GenBank/DDBJ databases">
        <title>Draft genome sequence of Xylaria hypoxylon DSM 108379, a ubiquitous saprotrophic-parasitic fungi on hardwood.</title>
        <authorList>
            <person name="Buettner E."/>
            <person name="Leonhardt S."/>
            <person name="Gebauer A.M."/>
            <person name="Liers C."/>
            <person name="Hofrichter M."/>
            <person name="Kellner H."/>
        </authorList>
    </citation>
    <scope>NUCLEOTIDE SEQUENCE [LARGE SCALE GENOMIC DNA]</scope>
    <source>
        <strain evidence="3 4">DSM 108379</strain>
    </source>
</reference>
<gene>
    <name evidence="3" type="ORF">E0Z10_g1265</name>
</gene>
<evidence type="ECO:0000313" key="3">
    <source>
        <dbReference type="EMBL" id="TGJ87465.1"/>
    </source>
</evidence>
<protein>
    <submittedName>
        <fullName evidence="3">Uncharacterized protein</fullName>
    </submittedName>
</protein>
<feature type="domain" description="DUF8212" evidence="2">
    <location>
        <begin position="257"/>
        <end position="280"/>
    </location>
</feature>
<dbReference type="Pfam" id="PF26640">
    <property type="entry name" value="DUF8212"/>
    <property type="match status" value="1"/>
</dbReference>
<dbReference type="PANTHER" id="PTHR10622:SF10">
    <property type="entry name" value="HET DOMAIN-CONTAINING PROTEIN"/>
    <property type="match status" value="1"/>
</dbReference>
<feature type="domain" description="Heterokaryon incompatibility" evidence="1">
    <location>
        <begin position="22"/>
        <end position="113"/>
    </location>
</feature>
<dbReference type="Proteomes" id="UP000297716">
    <property type="component" value="Unassembled WGS sequence"/>
</dbReference>
<sequence length="709" mass="81152">MRLLHVTTKKLTDFSTQKAPKYAILSHRWRHGLNEVLYDDVEGAEPDTWQRKKEAAAKKVLNACAEADRLKFEYIWIDTCCIDKRSSSELSEAINSMFLWYRQAGKCLAFLDDVNNLDDLGKSEWFERGWTLQELIAPDNVWFYSKDWSCIGDRFSMVQRLSDITGIDEMVLRHGHEPEIEDWDGHYFRQEMGQYICNCGVKGFDNDKLRGVLDTFSVATIMSWAARRKTSREEDTAYCLMGLFDINMPLLYGERSKAFIRLQEEIIGRTNDQSILAWTLTDETGWDWWHSFDLASSPAAFHRFNIKKQWSLTDPHYDYAPLPHISVTKEGVEVDVLLIPMVGQVDYFTGEKDSYLAILNCTIGNNPLVKLAIALGRPPWSTNMFDRPTPTALITITPDSSLPPDGSVFKCIAQMLEPEKPPEKTPEWRHEIDLKGGEVKRIVLTRFLLRRGPHSRNRYLLPPLLINKIVDCDVCEYVVDYAMPGFDKEHSVAWACNEDYGLMLLTKQGSQEFFVLWGTSIDKGDSTVATRRDDLWCKIMPLEKELGEVFAKAKRWGRHQRSERNSTDETVLHESVLRRTELINVSNLDRAVLDFGGSSREVLAEIKQVGSKPEAGFAMPAQVGKAAAENASAPTNPRGIPCAPFVDKAEDYVSSRHEVEATLRNFQEMISYALPSFPMLARFEKYQLQEKHIEDEGKWIEREKKKAAG</sequence>
<dbReference type="OrthoDB" id="20872at2759"/>
<comment type="caution">
    <text evidence="3">The sequence shown here is derived from an EMBL/GenBank/DDBJ whole genome shotgun (WGS) entry which is preliminary data.</text>
</comment>
<evidence type="ECO:0000313" key="4">
    <source>
        <dbReference type="Proteomes" id="UP000297716"/>
    </source>
</evidence>
<dbReference type="EMBL" id="SKBN01000013">
    <property type="protein sequence ID" value="TGJ87465.1"/>
    <property type="molecule type" value="Genomic_DNA"/>
</dbReference>
<dbReference type="InterPro" id="IPR010730">
    <property type="entry name" value="HET"/>
</dbReference>
<accession>A0A4Z0Z7J7</accession>
<evidence type="ECO:0000259" key="1">
    <source>
        <dbReference type="Pfam" id="PF06985"/>
    </source>
</evidence>